<sequence>MNVIVKSALAGFVASIGFGPVSSFAQETPCTCTTPYQGAANSIGSIGHANGDVMVSQAAGYGPAKAGNALDFGSRIVVGARGSASVNIGGCNLDVPANSSLDISRVENNICLKVVGSEQTAAVGVSPEHTGQIAPGGARSNTPLFIFGGMGLGAGVLAATQDDGDGGAVSR</sequence>
<gene>
    <name evidence="2" type="ORF">IHQ72_28650</name>
</gene>
<evidence type="ECO:0000256" key="1">
    <source>
        <dbReference type="SAM" id="SignalP"/>
    </source>
</evidence>
<evidence type="ECO:0000313" key="3">
    <source>
        <dbReference type="Proteomes" id="UP001058098"/>
    </source>
</evidence>
<proteinExistence type="predicted"/>
<name>A0ABY5R6J5_9HYPH</name>
<keyword evidence="3" id="KW-1185">Reference proteome</keyword>
<protein>
    <recommendedName>
        <fullName evidence="4">Secreted protein</fullName>
    </recommendedName>
</protein>
<dbReference type="Proteomes" id="UP001058098">
    <property type="component" value="Chromosome"/>
</dbReference>
<feature type="chain" id="PRO_5047508902" description="Secreted protein" evidence="1">
    <location>
        <begin position="26"/>
        <end position="171"/>
    </location>
</feature>
<keyword evidence="1" id="KW-0732">Signal</keyword>
<evidence type="ECO:0008006" key="4">
    <source>
        <dbReference type="Google" id="ProtNLM"/>
    </source>
</evidence>
<organism evidence="2 3">
    <name type="scientific">Mesorhizobium onobrychidis</name>
    <dbReference type="NCBI Taxonomy" id="2775404"/>
    <lineage>
        <taxon>Bacteria</taxon>
        <taxon>Pseudomonadati</taxon>
        <taxon>Pseudomonadota</taxon>
        <taxon>Alphaproteobacteria</taxon>
        <taxon>Hyphomicrobiales</taxon>
        <taxon>Phyllobacteriaceae</taxon>
        <taxon>Mesorhizobium</taxon>
    </lineage>
</organism>
<feature type="signal peptide" evidence="1">
    <location>
        <begin position="1"/>
        <end position="25"/>
    </location>
</feature>
<accession>A0ABY5R6J5</accession>
<reference evidence="2" key="1">
    <citation type="submission" date="2020-09" db="EMBL/GenBank/DDBJ databases">
        <title>Rhizobia associated with sainfoin plants.</title>
        <authorList>
            <person name="Asharfi S."/>
            <person name="Kuzmanovic N."/>
            <person name="Bunk B."/>
            <person name="Sproeer C."/>
            <person name="Becker M."/>
            <person name="Thuenen T."/>
        </authorList>
    </citation>
    <scope>NUCLEOTIDE SEQUENCE</scope>
    <source>
        <strain evidence="2">OM4</strain>
    </source>
</reference>
<evidence type="ECO:0000313" key="2">
    <source>
        <dbReference type="EMBL" id="UVC19163.1"/>
    </source>
</evidence>
<dbReference type="EMBL" id="CP062229">
    <property type="protein sequence ID" value="UVC19163.1"/>
    <property type="molecule type" value="Genomic_DNA"/>
</dbReference>